<dbReference type="InterPro" id="IPR025110">
    <property type="entry name" value="AMP-bd_C"/>
</dbReference>
<evidence type="ECO:0000256" key="2">
    <source>
        <dbReference type="ARBA" id="ARBA00022598"/>
    </source>
</evidence>
<comment type="caution">
    <text evidence="5">The sequence shown here is derived from an EMBL/GenBank/DDBJ whole genome shotgun (WGS) entry which is preliminary data.</text>
</comment>
<proteinExistence type="inferred from homology"/>
<dbReference type="InterPro" id="IPR000873">
    <property type="entry name" value="AMP-dep_synth/lig_dom"/>
</dbReference>
<dbReference type="Pfam" id="PF13193">
    <property type="entry name" value="AMP-binding_C"/>
    <property type="match status" value="1"/>
</dbReference>
<keyword evidence="2 5" id="KW-0436">Ligase</keyword>
<dbReference type="RefSeq" id="WP_344237403.1">
    <property type="nucleotide sequence ID" value="NZ_BAAAHH010000003.1"/>
</dbReference>
<evidence type="ECO:0000313" key="5">
    <source>
        <dbReference type="EMBL" id="GAA0941167.1"/>
    </source>
</evidence>
<sequence length="490" mass="53254">MAPNTLPALVEYAAATFGDRDALVEGDVRWTFADLAAEVRRAAHAAVARGIRPGDRVGVWAPNSRHWIVQALGLSMAGAQLVPLNTRYRGPEAADILRRSGAVALYTVKGFLGVDYPALLAGEDLPDLKWTVLIDEEFEAEETELPVVSPDDISDIIFTSGTTGRPKGVLTAHGQNVRVCSEWAKNVQLEPGDRYLLINPFFHTFGYKAGIVVCLLNGTTMYPEPVFDLRRAIDVIISERITVLAGPPTIFFSLLELPDRPDHAVRIGVTGAANVPVDLIRRMRDELRIPTVVTAYGQTEACGFVSMCPPGTDAETVATTTGPAFPGTEIRIDDKTGEILVRGYNVMQGYLDDPQATAETIDTDGWLHTGDVGVLNERGYLSITDRLKDMFLVGGFNAYPAEIEGVLVTHPAVVEAAVIGVPDERLGEVGAAFLTTRAPIDDAELTAWLRERLANFKVPRHFHVVDSLPRNPGGKVVKPELRAMAARKRS</sequence>
<dbReference type="SUPFAM" id="SSF56801">
    <property type="entry name" value="Acetyl-CoA synthetase-like"/>
    <property type="match status" value="1"/>
</dbReference>
<feature type="domain" description="AMP-dependent synthetase/ligase" evidence="3">
    <location>
        <begin position="11"/>
        <end position="351"/>
    </location>
</feature>
<dbReference type="EMBL" id="BAAAHH010000003">
    <property type="protein sequence ID" value="GAA0941167.1"/>
    <property type="molecule type" value="Genomic_DNA"/>
</dbReference>
<dbReference type="Pfam" id="PF00501">
    <property type="entry name" value="AMP-binding"/>
    <property type="match status" value="1"/>
</dbReference>
<reference evidence="5 6" key="1">
    <citation type="journal article" date="2019" name="Int. J. Syst. Evol. Microbiol.">
        <title>The Global Catalogue of Microorganisms (GCM) 10K type strain sequencing project: providing services to taxonomists for standard genome sequencing and annotation.</title>
        <authorList>
            <consortium name="The Broad Institute Genomics Platform"/>
            <consortium name="The Broad Institute Genome Sequencing Center for Infectious Disease"/>
            <person name="Wu L."/>
            <person name="Ma J."/>
        </authorList>
    </citation>
    <scope>NUCLEOTIDE SEQUENCE [LARGE SCALE GENOMIC DNA]</scope>
    <source>
        <strain evidence="5 6">JCM 10696</strain>
    </source>
</reference>
<evidence type="ECO:0000313" key="6">
    <source>
        <dbReference type="Proteomes" id="UP001500665"/>
    </source>
</evidence>
<dbReference type="NCBIfam" id="NF005801">
    <property type="entry name" value="PRK07656.1"/>
    <property type="match status" value="1"/>
</dbReference>
<comment type="similarity">
    <text evidence="1">Belongs to the ATP-dependent AMP-binding enzyme family.</text>
</comment>
<organism evidence="5 6">
    <name type="scientific">Actinocorallia libanotica</name>
    <dbReference type="NCBI Taxonomy" id="46162"/>
    <lineage>
        <taxon>Bacteria</taxon>
        <taxon>Bacillati</taxon>
        <taxon>Actinomycetota</taxon>
        <taxon>Actinomycetes</taxon>
        <taxon>Streptosporangiales</taxon>
        <taxon>Thermomonosporaceae</taxon>
        <taxon>Actinocorallia</taxon>
    </lineage>
</organism>
<dbReference type="Proteomes" id="UP001500665">
    <property type="component" value="Unassembled WGS sequence"/>
</dbReference>
<accession>A0ABN1QE53</accession>
<dbReference type="GO" id="GO:0016874">
    <property type="term" value="F:ligase activity"/>
    <property type="evidence" value="ECO:0007669"/>
    <property type="project" value="UniProtKB-KW"/>
</dbReference>
<dbReference type="InterPro" id="IPR020845">
    <property type="entry name" value="AMP-binding_CS"/>
</dbReference>
<evidence type="ECO:0000256" key="1">
    <source>
        <dbReference type="ARBA" id="ARBA00006432"/>
    </source>
</evidence>
<dbReference type="PROSITE" id="PS00455">
    <property type="entry name" value="AMP_BINDING"/>
    <property type="match status" value="1"/>
</dbReference>
<keyword evidence="6" id="KW-1185">Reference proteome</keyword>
<dbReference type="InterPro" id="IPR045851">
    <property type="entry name" value="AMP-bd_C_sf"/>
</dbReference>
<evidence type="ECO:0000259" key="4">
    <source>
        <dbReference type="Pfam" id="PF13193"/>
    </source>
</evidence>
<dbReference type="InterPro" id="IPR042099">
    <property type="entry name" value="ANL_N_sf"/>
</dbReference>
<dbReference type="Gene3D" id="3.40.50.12780">
    <property type="entry name" value="N-terminal domain of ligase-like"/>
    <property type="match status" value="1"/>
</dbReference>
<dbReference type="PANTHER" id="PTHR43201:SF5">
    <property type="entry name" value="MEDIUM-CHAIN ACYL-COA LIGASE ACSF2, MITOCHONDRIAL"/>
    <property type="match status" value="1"/>
</dbReference>
<dbReference type="PANTHER" id="PTHR43201">
    <property type="entry name" value="ACYL-COA SYNTHETASE"/>
    <property type="match status" value="1"/>
</dbReference>
<name>A0ABN1QE53_9ACTN</name>
<evidence type="ECO:0000259" key="3">
    <source>
        <dbReference type="Pfam" id="PF00501"/>
    </source>
</evidence>
<gene>
    <name evidence="5" type="ORF">GCM10009550_11150</name>
</gene>
<dbReference type="Gene3D" id="3.30.300.30">
    <property type="match status" value="1"/>
</dbReference>
<feature type="domain" description="AMP-binding enzyme C-terminal" evidence="4">
    <location>
        <begin position="402"/>
        <end position="475"/>
    </location>
</feature>
<protein>
    <submittedName>
        <fullName evidence="5">FadD3 family acyl-CoA ligase</fullName>
    </submittedName>
</protein>